<keyword evidence="1" id="KW-0812">Transmembrane</keyword>
<dbReference type="EMBL" id="LANW01000001">
    <property type="protein sequence ID" value="KJV67023.1"/>
    <property type="molecule type" value="Genomic_DNA"/>
</dbReference>
<keyword evidence="1" id="KW-1133">Transmembrane helix</keyword>
<accession>A0A0F3NG12</accession>
<proteinExistence type="predicted"/>
<name>A0A0F3NG12_ANAPH</name>
<evidence type="ECO:0000256" key="1">
    <source>
        <dbReference type="SAM" id="Phobius"/>
    </source>
</evidence>
<feature type="transmembrane region" description="Helical" evidence="1">
    <location>
        <begin position="15"/>
        <end position="40"/>
    </location>
</feature>
<gene>
    <name evidence="2" type="ORF">APHNP_0313</name>
</gene>
<dbReference type="PATRIC" id="fig|1359153.3.peg.321"/>
<keyword evidence="1" id="KW-0472">Membrane</keyword>
<protein>
    <submittedName>
        <fullName evidence="2">Putative membrane protein</fullName>
    </submittedName>
</protein>
<dbReference type="AlphaFoldDB" id="A0A0F3NG12"/>
<reference evidence="2 3" key="1">
    <citation type="submission" date="2015-01" db="EMBL/GenBank/DDBJ databases">
        <title>Genome Sequencing of Rickettsiales.</title>
        <authorList>
            <person name="Daugherty S.C."/>
            <person name="Su Q."/>
            <person name="Abolude K."/>
            <person name="Beier-Sexton M."/>
            <person name="Carlyon J.A."/>
            <person name="Carter R."/>
            <person name="Day N.P."/>
            <person name="Dumler S.J."/>
            <person name="Dyachenko V."/>
            <person name="Godinez A."/>
            <person name="Kurtti T.J."/>
            <person name="Lichay M."/>
            <person name="Mullins K.E."/>
            <person name="Ott S."/>
            <person name="Pappas-Brown V."/>
            <person name="Paris D.H."/>
            <person name="Patel P."/>
            <person name="Richards A.L."/>
            <person name="Sadzewicz L."/>
            <person name="Sears K."/>
            <person name="Seidman D."/>
            <person name="Sengamalay N."/>
            <person name="Stenos J."/>
            <person name="Tallon L.J."/>
            <person name="Vincent G."/>
            <person name="Fraser C.M."/>
            <person name="Munderloh U."/>
            <person name="Dunning-Hotopp J.C."/>
        </authorList>
    </citation>
    <scope>NUCLEOTIDE SEQUENCE [LARGE SCALE GENOMIC DNA]</scope>
    <source>
        <strain evidence="2 3">ApNP</strain>
    </source>
</reference>
<evidence type="ECO:0000313" key="2">
    <source>
        <dbReference type="EMBL" id="KJV67023.1"/>
    </source>
</evidence>
<comment type="caution">
    <text evidence="2">The sequence shown here is derived from an EMBL/GenBank/DDBJ whole genome shotgun (WGS) entry which is preliminary data.</text>
</comment>
<dbReference type="Proteomes" id="UP000033385">
    <property type="component" value="Unassembled WGS sequence"/>
</dbReference>
<evidence type="ECO:0000313" key="3">
    <source>
        <dbReference type="Proteomes" id="UP000033385"/>
    </source>
</evidence>
<sequence length="42" mass="4871">MRAFAGAYSSFYKQLVMLALISEVIPFILLVWCTLLHALYNY</sequence>
<organism evidence="2 3">
    <name type="scientific">Anaplasma phagocytophilum str. ApNP</name>
    <dbReference type="NCBI Taxonomy" id="1359153"/>
    <lineage>
        <taxon>Bacteria</taxon>
        <taxon>Pseudomonadati</taxon>
        <taxon>Pseudomonadota</taxon>
        <taxon>Alphaproteobacteria</taxon>
        <taxon>Rickettsiales</taxon>
        <taxon>Anaplasmataceae</taxon>
        <taxon>Anaplasma</taxon>
        <taxon>phagocytophilum group</taxon>
    </lineage>
</organism>